<dbReference type="EMBL" id="CP067378">
    <property type="protein sequence ID" value="QYS88285.1"/>
    <property type="molecule type" value="Genomic_DNA"/>
</dbReference>
<dbReference type="KEGG" id="fdv:JJC05_11040"/>
<accession>A0A8G0KVB5</accession>
<sequence length="56" mass="6430">MITKEQIENLGFDYKQKLINNNKDFVNIGIKTIISLSIDGKVDVVFDNNSKNWSNI</sequence>
<organism evidence="1">
    <name type="scientific">Flavobacterium columnare</name>
    <dbReference type="NCBI Taxonomy" id="996"/>
    <lineage>
        <taxon>Bacteria</taxon>
        <taxon>Pseudomonadati</taxon>
        <taxon>Bacteroidota</taxon>
        <taxon>Flavobacteriia</taxon>
        <taxon>Flavobacteriales</taxon>
        <taxon>Flavobacteriaceae</taxon>
        <taxon>Flavobacterium</taxon>
    </lineage>
</organism>
<reference evidence="1" key="1">
    <citation type="submission" date="2020-12" db="EMBL/GenBank/DDBJ databases">
        <title>Genome sequencing of genetic groups of Flavobacterium columnare.</title>
        <authorList>
            <person name="Waldbieser G.C."/>
            <person name="Griffin M.J."/>
            <person name="LaFrentz B.R."/>
        </authorList>
    </citation>
    <scope>NUCLEOTIDE SEQUENCE</scope>
    <source>
        <strain evidence="1">90-106</strain>
    </source>
</reference>
<dbReference type="RefSeq" id="WP_164849164.1">
    <property type="nucleotide sequence ID" value="NZ_RQSM01000004.1"/>
</dbReference>
<evidence type="ECO:0000313" key="1">
    <source>
        <dbReference type="EMBL" id="QYS88285.1"/>
    </source>
</evidence>
<protein>
    <submittedName>
        <fullName evidence="1">Uncharacterized protein</fullName>
    </submittedName>
</protein>
<name>A0A8G0KVB5_9FLAO</name>
<dbReference type="AlphaFoldDB" id="A0A8G0KVB5"/>
<proteinExistence type="predicted"/>
<dbReference type="Proteomes" id="UP000824721">
    <property type="component" value="Chromosome"/>
</dbReference>
<gene>
    <name evidence="1" type="ORF">JJC05_11040</name>
</gene>